<dbReference type="GO" id="GO:0046872">
    <property type="term" value="F:metal ion binding"/>
    <property type="evidence" value="ECO:0007669"/>
    <property type="project" value="UniProtKB-KW"/>
</dbReference>
<proteinExistence type="inferred from homology"/>
<comment type="caution">
    <text evidence="9">The sequence shown here is derived from an EMBL/GenBank/DDBJ whole genome shotgun (WGS) entry which is preliminary data.</text>
</comment>
<evidence type="ECO:0000313" key="10">
    <source>
        <dbReference type="Proteomes" id="UP001633002"/>
    </source>
</evidence>
<evidence type="ECO:0000256" key="5">
    <source>
        <dbReference type="ARBA" id="ARBA00022723"/>
    </source>
</evidence>
<gene>
    <name evidence="9" type="ORF">R1sor_012994</name>
</gene>
<dbReference type="InterPro" id="IPR045249">
    <property type="entry name" value="HARBI1-like"/>
</dbReference>
<evidence type="ECO:0000313" key="9">
    <source>
        <dbReference type="EMBL" id="KAL3686685.1"/>
    </source>
</evidence>
<keyword evidence="5" id="KW-0479">Metal-binding</keyword>
<evidence type="ECO:0000256" key="3">
    <source>
        <dbReference type="ARBA" id="ARBA00006958"/>
    </source>
</evidence>
<dbReference type="Proteomes" id="UP001633002">
    <property type="component" value="Unassembled WGS sequence"/>
</dbReference>
<evidence type="ECO:0000256" key="7">
    <source>
        <dbReference type="ARBA" id="ARBA00023242"/>
    </source>
</evidence>
<dbReference type="PANTHER" id="PTHR22930">
    <property type="match status" value="1"/>
</dbReference>
<dbReference type="EMBL" id="JBJQOH010000004">
    <property type="protein sequence ID" value="KAL3686685.1"/>
    <property type="molecule type" value="Genomic_DNA"/>
</dbReference>
<comment type="cofactor">
    <cofactor evidence="1">
        <name>a divalent metal cation</name>
        <dbReference type="ChEBI" id="CHEBI:60240"/>
    </cofactor>
</comment>
<feature type="domain" description="DDE Tnp4" evidence="8">
    <location>
        <begin position="43"/>
        <end position="126"/>
    </location>
</feature>
<evidence type="ECO:0000256" key="2">
    <source>
        <dbReference type="ARBA" id="ARBA00004123"/>
    </source>
</evidence>
<reference evidence="9 10" key="1">
    <citation type="submission" date="2024-09" db="EMBL/GenBank/DDBJ databases">
        <title>Chromosome-scale assembly of Riccia sorocarpa.</title>
        <authorList>
            <person name="Paukszto L."/>
        </authorList>
    </citation>
    <scope>NUCLEOTIDE SEQUENCE [LARGE SCALE GENOMIC DNA]</scope>
    <source>
        <strain evidence="9">LP-2024</strain>
        <tissue evidence="9">Aerial parts of the thallus</tissue>
    </source>
</reference>
<comment type="subcellular location">
    <subcellularLocation>
        <location evidence="2">Nucleus</location>
    </subcellularLocation>
</comment>
<keyword evidence="6" id="KW-0378">Hydrolase</keyword>
<protein>
    <recommendedName>
        <fullName evidence="8">DDE Tnp4 domain-containing protein</fullName>
    </recommendedName>
</protein>
<dbReference type="GO" id="GO:0016787">
    <property type="term" value="F:hydrolase activity"/>
    <property type="evidence" value="ECO:0007669"/>
    <property type="project" value="UniProtKB-KW"/>
</dbReference>
<keyword evidence="4" id="KW-0540">Nuclease</keyword>
<dbReference type="AlphaFoldDB" id="A0ABD3H591"/>
<evidence type="ECO:0000256" key="4">
    <source>
        <dbReference type="ARBA" id="ARBA00022722"/>
    </source>
</evidence>
<dbReference type="GO" id="GO:0004518">
    <property type="term" value="F:nuclease activity"/>
    <property type="evidence" value="ECO:0007669"/>
    <property type="project" value="UniProtKB-KW"/>
</dbReference>
<evidence type="ECO:0000259" key="8">
    <source>
        <dbReference type="Pfam" id="PF13359"/>
    </source>
</evidence>
<keyword evidence="7" id="KW-0539">Nucleus</keyword>
<comment type="similarity">
    <text evidence="3">Belongs to the HARBI1 family.</text>
</comment>
<evidence type="ECO:0000256" key="6">
    <source>
        <dbReference type="ARBA" id="ARBA00022801"/>
    </source>
</evidence>
<dbReference type="Pfam" id="PF13359">
    <property type="entry name" value="DDE_Tnp_4"/>
    <property type="match status" value="1"/>
</dbReference>
<dbReference type="GO" id="GO:0005634">
    <property type="term" value="C:nucleus"/>
    <property type="evidence" value="ECO:0007669"/>
    <property type="project" value="UniProtKB-SubCell"/>
</dbReference>
<sequence>MPKNVFLMNVRKLAPKVSKQDMVLRRAVSADVRVVATLFRLATGSNYFHTGDAGYVLRDWLMMPYSLNSNSTSAQRLFTERQIRGRICVERAFGILNARWQILSVGITSSTSWTARIVHACCVLHNMLAKLRVQVHDSYAVAVGMNCPSKELIQSGLLSSRRGRNSGQEVRAALSEYLMLSTQ</sequence>
<dbReference type="PANTHER" id="PTHR22930:SF85">
    <property type="entry name" value="GH03217P-RELATED"/>
    <property type="match status" value="1"/>
</dbReference>
<name>A0ABD3H591_9MARC</name>
<organism evidence="9 10">
    <name type="scientific">Riccia sorocarpa</name>
    <dbReference type="NCBI Taxonomy" id="122646"/>
    <lineage>
        <taxon>Eukaryota</taxon>
        <taxon>Viridiplantae</taxon>
        <taxon>Streptophyta</taxon>
        <taxon>Embryophyta</taxon>
        <taxon>Marchantiophyta</taxon>
        <taxon>Marchantiopsida</taxon>
        <taxon>Marchantiidae</taxon>
        <taxon>Marchantiales</taxon>
        <taxon>Ricciaceae</taxon>
        <taxon>Riccia</taxon>
    </lineage>
</organism>
<accession>A0ABD3H591</accession>
<keyword evidence="10" id="KW-1185">Reference proteome</keyword>
<dbReference type="InterPro" id="IPR027806">
    <property type="entry name" value="HARBI1_dom"/>
</dbReference>
<evidence type="ECO:0000256" key="1">
    <source>
        <dbReference type="ARBA" id="ARBA00001968"/>
    </source>
</evidence>